<organism evidence="2 3">
    <name type="scientific">Nocardioides marinquilinus</name>
    <dbReference type="NCBI Taxonomy" id="1210400"/>
    <lineage>
        <taxon>Bacteria</taxon>
        <taxon>Bacillati</taxon>
        <taxon>Actinomycetota</taxon>
        <taxon>Actinomycetes</taxon>
        <taxon>Propionibacteriales</taxon>
        <taxon>Nocardioidaceae</taxon>
        <taxon>Nocardioides</taxon>
    </lineage>
</organism>
<comment type="caution">
    <text evidence="2">The sequence shown here is derived from an EMBL/GenBank/DDBJ whole genome shotgun (WGS) entry which is preliminary data.</text>
</comment>
<evidence type="ECO:0000313" key="3">
    <source>
        <dbReference type="Proteomes" id="UP001500221"/>
    </source>
</evidence>
<dbReference type="InterPro" id="IPR023393">
    <property type="entry name" value="START-like_dom_sf"/>
</dbReference>
<feature type="compositionally biased region" description="Low complexity" evidence="1">
    <location>
        <begin position="119"/>
        <end position="135"/>
    </location>
</feature>
<dbReference type="RefSeq" id="WP_425576987.1">
    <property type="nucleotide sequence ID" value="NZ_BAABKG010000001.1"/>
</dbReference>
<name>A0ABP9PIF4_9ACTN</name>
<evidence type="ECO:0000313" key="2">
    <source>
        <dbReference type="EMBL" id="GAA5144190.1"/>
    </source>
</evidence>
<feature type="compositionally biased region" description="Low complexity" evidence="1">
    <location>
        <begin position="102"/>
        <end position="111"/>
    </location>
</feature>
<evidence type="ECO:0008006" key="4">
    <source>
        <dbReference type="Google" id="ProtNLM"/>
    </source>
</evidence>
<dbReference type="Proteomes" id="UP001500221">
    <property type="component" value="Unassembled WGS sequence"/>
</dbReference>
<gene>
    <name evidence="2" type="ORF">GCM10023340_11460</name>
</gene>
<feature type="region of interest" description="Disordered" evidence="1">
    <location>
        <begin position="96"/>
        <end position="204"/>
    </location>
</feature>
<dbReference type="Gene3D" id="3.30.530.20">
    <property type="match status" value="1"/>
</dbReference>
<dbReference type="EMBL" id="BAABKG010000001">
    <property type="protein sequence ID" value="GAA5144190.1"/>
    <property type="molecule type" value="Genomic_DNA"/>
</dbReference>
<reference evidence="3" key="1">
    <citation type="journal article" date="2019" name="Int. J. Syst. Evol. Microbiol.">
        <title>The Global Catalogue of Microorganisms (GCM) 10K type strain sequencing project: providing services to taxonomists for standard genome sequencing and annotation.</title>
        <authorList>
            <consortium name="The Broad Institute Genomics Platform"/>
            <consortium name="The Broad Institute Genome Sequencing Center for Infectious Disease"/>
            <person name="Wu L."/>
            <person name="Ma J."/>
        </authorList>
    </citation>
    <scope>NUCLEOTIDE SEQUENCE [LARGE SCALE GENOMIC DNA]</scope>
    <source>
        <strain evidence="3">JCM 18459</strain>
    </source>
</reference>
<dbReference type="SUPFAM" id="SSF55961">
    <property type="entry name" value="Bet v1-like"/>
    <property type="match status" value="1"/>
</dbReference>
<proteinExistence type="predicted"/>
<keyword evidence="3" id="KW-1185">Reference proteome</keyword>
<sequence length="204" mass="21563">MGCVERVITVATPREKVWRFLADFTTTEEWDPPTLLTERTSGDGGVGTTYRNVATVHGERTEFDYVVTEFVEHERLQLHGRSRLLHFVDTITLAEAPGGGTTSPSTPTWTPTAPPPTSPSSATTSPTASGTRSSTCSRVRVIPAGSRGSAVAGLAPRPPSGPCTPGSPVVEQRGTSVVETTGPPRERPRGGALRQAQGPWAGFA</sequence>
<protein>
    <recommendedName>
        <fullName evidence="4">Polyketide cyclase</fullName>
    </recommendedName>
</protein>
<evidence type="ECO:0000256" key="1">
    <source>
        <dbReference type="SAM" id="MobiDB-lite"/>
    </source>
</evidence>
<accession>A0ABP9PIF4</accession>
<dbReference type="InterPro" id="IPR019587">
    <property type="entry name" value="Polyketide_cyclase/dehydratase"/>
</dbReference>
<dbReference type="Pfam" id="PF10604">
    <property type="entry name" value="Polyketide_cyc2"/>
    <property type="match status" value="1"/>
</dbReference>